<feature type="compositionally biased region" description="Polar residues" evidence="1">
    <location>
        <begin position="1"/>
        <end position="15"/>
    </location>
</feature>
<reference evidence="3 4" key="1">
    <citation type="submission" date="2019-05" db="EMBL/GenBank/DDBJ databases">
        <title>Mikania micrantha, genome provides insights into the molecular mechanism of rapid growth.</title>
        <authorList>
            <person name="Liu B."/>
        </authorList>
    </citation>
    <scope>NUCLEOTIDE SEQUENCE [LARGE SCALE GENOMIC DNA]</scope>
    <source>
        <strain evidence="3">NLD-2019</strain>
        <tissue evidence="3">Leaf</tissue>
    </source>
</reference>
<comment type="caution">
    <text evidence="3">The sequence shown here is derived from an EMBL/GenBank/DDBJ whole genome shotgun (WGS) entry which is preliminary data.</text>
</comment>
<accession>A0A5N6PWD3</accession>
<keyword evidence="4" id="KW-1185">Reference proteome</keyword>
<dbReference type="PANTHER" id="PTHR33179">
    <property type="entry name" value="VQ MOTIF-CONTAINING PROTEIN"/>
    <property type="match status" value="1"/>
</dbReference>
<dbReference type="AlphaFoldDB" id="A0A5N6PWD3"/>
<dbReference type="OrthoDB" id="780193at2759"/>
<organism evidence="3 4">
    <name type="scientific">Mikania micrantha</name>
    <name type="common">bitter vine</name>
    <dbReference type="NCBI Taxonomy" id="192012"/>
    <lineage>
        <taxon>Eukaryota</taxon>
        <taxon>Viridiplantae</taxon>
        <taxon>Streptophyta</taxon>
        <taxon>Embryophyta</taxon>
        <taxon>Tracheophyta</taxon>
        <taxon>Spermatophyta</taxon>
        <taxon>Magnoliopsida</taxon>
        <taxon>eudicotyledons</taxon>
        <taxon>Gunneridae</taxon>
        <taxon>Pentapetalae</taxon>
        <taxon>asterids</taxon>
        <taxon>campanulids</taxon>
        <taxon>Asterales</taxon>
        <taxon>Asteraceae</taxon>
        <taxon>Asteroideae</taxon>
        <taxon>Heliantheae alliance</taxon>
        <taxon>Eupatorieae</taxon>
        <taxon>Mikania</taxon>
    </lineage>
</organism>
<dbReference type="EMBL" id="SZYD01000002">
    <property type="protein sequence ID" value="KAD7117533.1"/>
    <property type="molecule type" value="Genomic_DNA"/>
</dbReference>
<feature type="region of interest" description="Disordered" evidence="1">
    <location>
        <begin position="64"/>
        <end position="94"/>
    </location>
</feature>
<sequence length="253" mass="27529">MESGNSVISLHSSSGAEDECHSRAAGQPPPFNHHKNDQTNNNINVNLLFLSHHLPNLDPPVRSKTLPLCSQQPVTATTANPKKRSRASRRAPTTVLTTDTSNFRAMVQEFTGIPSPPVPNLTTSLDLFGRPLAMMRSNPTNFDHLTQLPSYSPFIDHSCNLLNTMQNPLNQSPLLNPNLTTDCNKYFDSSNGFGAVGQAQIHQVHTVHTDHTTLADLISTAATPTTSGSRNDQLVASESSGVKDDQGFIEPWI</sequence>
<dbReference type="Proteomes" id="UP000326396">
    <property type="component" value="Linkage Group LG10"/>
</dbReference>
<evidence type="ECO:0000313" key="3">
    <source>
        <dbReference type="EMBL" id="KAD7117533.1"/>
    </source>
</evidence>
<evidence type="ECO:0000256" key="1">
    <source>
        <dbReference type="SAM" id="MobiDB-lite"/>
    </source>
</evidence>
<gene>
    <name evidence="3" type="ORF">E3N88_04801</name>
</gene>
<dbReference type="InterPro" id="IPR008889">
    <property type="entry name" value="VQ"/>
</dbReference>
<evidence type="ECO:0000313" key="4">
    <source>
        <dbReference type="Proteomes" id="UP000326396"/>
    </source>
</evidence>
<feature type="region of interest" description="Disordered" evidence="1">
    <location>
        <begin position="1"/>
        <end position="39"/>
    </location>
</feature>
<feature type="compositionally biased region" description="Polar residues" evidence="1">
    <location>
        <begin position="68"/>
        <end position="80"/>
    </location>
</feature>
<proteinExistence type="predicted"/>
<feature type="compositionally biased region" description="Polar residues" evidence="1">
    <location>
        <begin position="223"/>
        <end position="240"/>
    </location>
</feature>
<feature type="domain" description="VQ" evidence="2">
    <location>
        <begin position="90"/>
        <end position="117"/>
    </location>
</feature>
<dbReference type="InterPro" id="IPR039609">
    <property type="entry name" value="VQ_15/22"/>
</dbReference>
<feature type="region of interest" description="Disordered" evidence="1">
    <location>
        <begin position="223"/>
        <end position="242"/>
    </location>
</feature>
<name>A0A5N6PWD3_9ASTR</name>
<dbReference type="Pfam" id="PF05678">
    <property type="entry name" value="VQ"/>
    <property type="match status" value="1"/>
</dbReference>
<dbReference type="PANTHER" id="PTHR33179:SF4">
    <property type="entry name" value="VQ MOTIF-CONTAINING PROTEIN"/>
    <property type="match status" value="1"/>
</dbReference>
<protein>
    <recommendedName>
        <fullName evidence="2">VQ domain-containing protein</fullName>
    </recommendedName>
</protein>
<evidence type="ECO:0000259" key="2">
    <source>
        <dbReference type="Pfam" id="PF05678"/>
    </source>
</evidence>